<dbReference type="Pfam" id="PF00145">
    <property type="entry name" value="DNA_methylase"/>
    <property type="match status" value="1"/>
</dbReference>
<protein>
    <submittedName>
        <fullName evidence="6">Type II methyltransferase M1.ScrFI (M1.ScrFI) (Cytosine-specific methyltransferase ScrFIA) (Modification methylase ScrFIA) (M.ScrFI-A) (M.ScrFIA)</fullName>
    </submittedName>
</protein>
<keyword evidence="7" id="KW-1185">Reference proteome</keyword>
<sequence length="2342" mass="257734">MAVLRRPAARGVAAQGAPPGRGVMRRPAAREGERGRTPPPPRPVGPLPAGGGYYGAPVKLAGQILRVERDKNGAHILLRPTGTDSEQVLRTFTSAKDTPFRLHVCPEGCGRQESGDFYVHAVRGRQGRADGEEGWVNSLDGPATGGPDEMAALRKREQELLQARHPQQGEAQGGSQVTGRDRTCFKWVSNRHFCQAGFKEMYLPFTFSTFVFLFGSAMGKHASQSGVSILPSRLVREHAKSCKKKGKCSLCCWKAKMDKWQAEKNFRPWLAVSLRPRVGVGCKTCADSKSQTPWGQFEINPRSLKMQQVEKHENSQVHKVASERCSNEEDLLLAPPMSEFLDAYENMRKGGSARQQGVSSDRKSRIRYCIAEAVIRRNAQFLRSASSVALLRDERKGRLLLRFRAAQADLSTLDGVLGLVDTEPSSEQLAAATTHALKVFCQPFTALPRGSKAVAKPYDRALQKNLKDKIQILTTDNASSEMLASQQLRGARPHATPGGLATKAALPNVKLVAKDSAHSSTRVLKRPFAKHPHINSVMCELVYNSESFCQKIFHSPLYSKWWKEVTAEEDEEGPGQSARVTSMCSAKHRFASYYQPLSRLIKNLPAAVKLMHRISSMRAGQDNGQWAGKTLATLNGEKLLLLGMCTDASASCLEFTRYNDQEGMDISQLTNEVAALVSQLRVQFEDGQCFHLPTYTKSCLDFLEGNPPMMVMHGGDARELRVDQAAKTRCLKEWVAAMEETLAAEFPAWHVLQCFDIFELTQPQSRPDLSKQFATLAQAFQVNEEKLKEQYMALMPVAQSLQRRTDMDNRSAWRQALQRKKGASKRHGGYECDALLEVLSAYQAWTCSTSGVEQLFSKVKRSPIENANSSADTDRRLAIVMGDTSQGQALEDLLQQGRLFYVQMLPSAQSREHKHERLDKGIAKPDTDRTQGSEAEWVRNRKAAVKAAVARKVATPQAKLAHGSLPESLQEEIKRQQAWGQKRKAEAYRDGLLISEEATADVKAQAARDAKTAARNDAARAKKLMKHCAESGMTVRRPSTWAFQRLPATVWFATKLEPCLKTRWKQGVLSLGVRNCTEDLNAEMFSTKKFVFNTTFAVSWALAPVQDLRQAQLLVVKDMTSMKRKVKLFASLMGCTVMTGSAFDGDGGACLQYHRGMDNSVLVLATDRFKTEEPALTMIVREACSSGNWCAVTRDGLRCRGSLAAILLKASDESVEGRLPSGVKSFAGDDLVTWAAEKFICAWEGSFLMPGKAHQFAWEGYFFAWEGSPLFAWEGYGSDIIAMHLLGLRSRTQLVLWSENCSTKQALHKTVMETCGMSSAFAKHTPDVCDRNTGSLPTPDLYIGGYPCPSWSKLGKGKGVRDSRGFLTLKGIEFIAEKRPRMIVLEQVSNIKCKKFLKSWNFLVDTLEALDIPSDCPANLSHFLDIRLLGSETLSMPEYEKQCGDSLWTVHRVLDVGSSERFQHAMDISPCLTRTRCQQAGYYLPTVRRRLLPKEMARLQGVPHKICKAMLKTEASEGLSANATAAAIGDAMSINILMTAIQCTLECAGGKAVGRGWAEWRQEKAKLMLAAKGEKNEWWRTGDAEECIWHGKLYKWSAAALAWEEVPAAPEVKVEEPNTVPAKRSSAHVVEPTILPIGKTATASQSSAGGGKFAKVQVVEPTIIPISLTSAPSQPGIPAAASSARLAPAEQPSPEALAPGMPKAAGQPPMPTAEVLHPKSFELKAGEAVFQNHLYKLTHEGDKWIRQRPLSAPLDVTVYTKTLQEWQEKNFPGCPELVSAIVECLEEAVRFAPSSPGSSPGWNREALPGPAWAGTGSHDAFRSSDEDPSWRAPLAKSSIMLLELVEELVYGRAFDNSLKVLAKQSSGVDGLLDYENIKEPWEAIKNQIANEVAERKALQGIDGAAKVDDASEVDASMDVESLRAPPSAHSQSTPEYWQSVANQTVRTYVTLLPEPKTAKALELALSQSSLKDCQAIPGSNSVVIWLDLDLLGESMGPSQQPRLRKQFNPEPKLIRKLLHGAMLARGATEHKSCPGEATVPQEGDIVAIVCSSKAKLNDAKAALKPSTARSDAALDAEDKELLLTFHDESVRARKKLVRGSGNYSLKSTVLLVTSAPLIPACIPERQYKLFPCHNTSDVLGFIQACPPADLWHLGRSAKEEVLGPDRICKISDIAQEKKEAESEKQGDALESVFSSHSLPKEFYQDFLVAHSALAWIDLACGQAESAKACLLERKAFVGVTLSEAHSKRIEILLTNFLTDEFQREGSTFYRPEAVAVLGKPENEQKPVTVAPKPKKGTKRGKKKTDGEGGNAGEESEPPKKKNKQKEEQNSAKDEESEESLPW</sequence>
<dbReference type="EMBL" id="CAMXCT030000866">
    <property type="protein sequence ID" value="CAL4771464.1"/>
    <property type="molecule type" value="Genomic_DNA"/>
</dbReference>
<feature type="compositionally biased region" description="Basic and acidic residues" evidence="3">
    <location>
        <begin position="1819"/>
        <end position="1828"/>
    </location>
</feature>
<dbReference type="GO" id="GO:0008168">
    <property type="term" value="F:methyltransferase activity"/>
    <property type="evidence" value="ECO:0007669"/>
    <property type="project" value="UniProtKB-KW"/>
</dbReference>
<gene>
    <name evidence="4" type="ORF">C1SCF055_LOCUS11702</name>
</gene>
<keyword evidence="1 6" id="KW-0489">Methyltransferase</keyword>
<dbReference type="SUPFAM" id="SSF53335">
    <property type="entry name" value="S-adenosyl-L-methionine-dependent methyltransferases"/>
    <property type="match status" value="1"/>
</dbReference>
<dbReference type="Proteomes" id="UP001152797">
    <property type="component" value="Unassembled WGS sequence"/>
</dbReference>
<feature type="compositionally biased region" description="Low complexity" evidence="3">
    <location>
        <begin position="1678"/>
        <end position="1689"/>
    </location>
</feature>
<organism evidence="4">
    <name type="scientific">Cladocopium goreaui</name>
    <dbReference type="NCBI Taxonomy" id="2562237"/>
    <lineage>
        <taxon>Eukaryota</taxon>
        <taxon>Sar</taxon>
        <taxon>Alveolata</taxon>
        <taxon>Dinophyceae</taxon>
        <taxon>Suessiales</taxon>
        <taxon>Symbiodiniaceae</taxon>
        <taxon>Cladocopium</taxon>
    </lineage>
</organism>
<accession>A0A9P1C298</accession>
<dbReference type="Gene3D" id="3.40.50.150">
    <property type="entry name" value="Vaccinia Virus protein VP39"/>
    <property type="match status" value="1"/>
</dbReference>
<evidence type="ECO:0000256" key="2">
    <source>
        <dbReference type="ARBA" id="ARBA00022679"/>
    </source>
</evidence>
<reference evidence="4" key="1">
    <citation type="submission" date="2022-10" db="EMBL/GenBank/DDBJ databases">
        <authorList>
            <person name="Chen Y."/>
            <person name="Dougan E. K."/>
            <person name="Chan C."/>
            <person name="Rhodes N."/>
            <person name="Thang M."/>
        </authorList>
    </citation>
    <scope>NUCLEOTIDE SEQUENCE</scope>
</reference>
<dbReference type="InterPro" id="IPR001525">
    <property type="entry name" value="C5_MeTfrase"/>
</dbReference>
<reference evidence="5" key="2">
    <citation type="submission" date="2024-04" db="EMBL/GenBank/DDBJ databases">
        <authorList>
            <person name="Chen Y."/>
            <person name="Shah S."/>
            <person name="Dougan E. K."/>
            <person name="Thang M."/>
            <person name="Chan C."/>
        </authorList>
    </citation>
    <scope>NUCLEOTIDE SEQUENCE [LARGE SCALE GENOMIC DNA]</scope>
</reference>
<evidence type="ECO:0000313" key="5">
    <source>
        <dbReference type="EMBL" id="CAL1137527.1"/>
    </source>
</evidence>
<evidence type="ECO:0000256" key="1">
    <source>
        <dbReference type="ARBA" id="ARBA00022603"/>
    </source>
</evidence>
<proteinExistence type="predicted"/>
<feature type="region of interest" description="Disordered" evidence="3">
    <location>
        <begin position="1673"/>
        <end position="1710"/>
    </location>
</feature>
<evidence type="ECO:0000256" key="3">
    <source>
        <dbReference type="SAM" id="MobiDB-lite"/>
    </source>
</evidence>
<comment type="caution">
    <text evidence="4">The sequence shown here is derived from an EMBL/GenBank/DDBJ whole genome shotgun (WGS) entry which is preliminary data.</text>
</comment>
<dbReference type="GO" id="GO:0032259">
    <property type="term" value="P:methylation"/>
    <property type="evidence" value="ECO:0007669"/>
    <property type="project" value="UniProtKB-KW"/>
</dbReference>
<evidence type="ECO:0000313" key="4">
    <source>
        <dbReference type="EMBL" id="CAI3984152.1"/>
    </source>
</evidence>
<feature type="region of interest" description="Disordered" evidence="3">
    <location>
        <begin position="2279"/>
        <end position="2342"/>
    </location>
</feature>
<feature type="region of interest" description="Disordered" evidence="3">
    <location>
        <begin position="1795"/>
        <end position="1828"/>
    </location>
</feature>
<feature type="compositionally biased region" description="Basic residues" evidence="3">
    <location>
        <begin position="2292"/>
        <end position="2302"/>
    </location>
</feature>
<feature type="region of interest" description="Disordered" evidence="3">
    <location>
        <begin position="1"/>
        <end position="50"/>
    </location>
</feature>
<keyword evidence="2" id="KW-0808">Transferase</keyword>
<feature type="compositionally biased region" description="Pro residues" evidence="3">
    <location>
        <begin position="37"/>
        <end position="46"/>
    </location>
</feature>
<evidence type="ECO:0000313" key="7">
    <source>
        <dbReference type="Proteomes" id="UP001152797"/>
    </source>
</evidence>
<dbReference type="EMBL" id="CAMXCT020000866">
    <property type="protein sequence ID" value="CAL1137527.1"/>
    <property type="molecule type" value="Genomic_DNA"/>
</dbReference>
<dbReference type="EMBL" id="CAMXCT010000866">
    <property type="protein sequence ID" value="CAI3984152.1"/>
    <property type="molecule type" value="Genomic_DNA"/>
</dbReference>
<dbReference type="InterPro" id="IPR029063">
    <property type="entry name" value="SAM-dependent_MTases_sf"/>
</dbReference>
<evidence type="ECO:0000313" key="6">
    <source>
        <dbReference type="EMBL" id="CAL4771464.1"/>
    </source>
</evidence>
<feature type="compositionally biased region" description="Basic and acidic residues" evidence="3">
    <location>
        <begin position="2316"/>
        <end position="2333"/>
    </location>
</feature>
<name>A0A9P1C298_9DINO</name>
<dbReference type="OrthoDB" id="423221at2759"/>